<dbReference type="InterPro" id="IPR051132">
    <property type="entry name" value="3-5_Exonuclease_domain"/>
</dbReference>
<dbReference type="Proteomes" id="UP000594342">
    <property type="component" value="Unassembled WGS sequence"/>
</dbReference>
<dbReference type="SUPFAM" id="SSF53098">
    <property type="entry name" value="Ribonuclease H-like"/>
    <property type="match status" value="1"/>
</dbReference>
<dbReference type="PANTHER" id="PTHR13620">
    <property type="entry name" value="3-5 EXONUCLEASE"/>
    <property type="match status" value="1"/>
</dbReference>
<dbReference type="InterPro" id="IPR012337">
    <property type="entry name" value="RNaseH-like_sf"/>
</dbReference>
<dbReference type="GO" id="GO:0006139">
    <property type="term" value="P:nucleobase-containing compound metabolic process"/>
    <property type="evidence" value="ECO:0007669"/>
    <property type="project" value="InterPro"/>
</dbReference>
<accession>A0A5K0U9Y7</accession>
<dbReference type="InterPro" id="IPR036397">
    <property type="entry name" value="RNaseH_sf"/>
</dbReference>
<protein>
    <recommendedName>
        <fullName evidence="3">3'-5' exonuclease domain-containing protein</fullName>
    </recommendedName>
</protein>
<evidence type="ECO:0000259" key="3">
    <source>
        <dbReference type="Pfam" id="PF01612"/>
    </source>
</evidence>
<feature type="domain" description="3'-5' exonuclease" evidence="3">
    <location>
        <begin position="112"/>
        <end position="198"/>
    </location>
</feature>
<evidence type="ECO:0000313" key="5">
    <source>
        <dbReference type="Proteomes" id="UP000594342"/>
    </source>
</evidence>
<reference evidence="4 5" key="1">
    <citation type="submission" date="2018-10" db="EMBL/GenBank/DDBJ databases">
        <authorList>
            <consortium name="IHU Genomes"/>
        </authorList>
    </citation>
    <scope>NUCLEOTIDE SEQUENCE [LARGE SCALE GENOMIC DNA]</scope>
    <source>
        <strain evidence="4 5">A1</strain>
    </source>
</reference>
<evidence type="ECO:0000256" key="1">
    <source>
        <dbReference type="ARBA" id="ARBA00022722"/>
    </source>
</evidence>
<keyword evidence="5" id="KW-1185">Reference proteome</keyword>
<sequence>MSDISSITVEKQERYELLERHENHESRRLEDLPIYSEMLGQSRILTITDINIADELFKQLLSDLFPDTQDQERGQEFRQEFNWVFAGFDLEWSSNRKVSTTDSSTKDVPDEKVSNKTAMIQISVRDSKGIINTFLVRTMIFFDKTHKDYSSNHLVKFLENPRVYKVGVEIDHDKHKLFHDFGITVRSVVDIRHIYHRFEHKITISPDVVEQKVDCTRDGVTEMVRTPDKIEVTEPTETSKLSLISLPTPQPQQLSLASLTKKFCGHVMPKPFKVRCGNWCAENLTKAQILYASADSFYALKIVERILEDVFITTGSMAGIVDRPFKVKTKPKLESKLEQNPESERTDIVKQEKTKCVHKPRLSTNVYGNIKFLDKDGNFMFYCNKDKADWYTTRKLAVQLEDKVYKLTFEAKGKGNQTDKYMHTELKNMCVVCGETSQLVHHYVVPYAYRQVYPTAFKSHSHVDIVLMCSTCKLRTSDTYSRKIVSFARSMGVHTNKPNVSENSQKRRHIVKRCELAIKYLTGKLNLPVEKGAELMKEIEQIISALMDSDLYNVSSFVERGIQHNDQEREQKVKITKELLDHVIDQIQKEESEETYPVPNIFVKVLNAWLNPHSLSDNPSILADKIHQFNKMWRQFFLDVAEPKHLPNGWSVDHRKSIQ</sequence>
<keyword evidence="2" id="KW-0378">Hydrolase</keyword>
<feature type="domain" description="3'-5' exonuclease" evidence="3">
    <location>
        <begin position="252"/>
        <end position="308"/>
    </location>
</feature>
<comment type="caution">
    <text evidence="4">The sequence shown here is derived from an EMBL/GenBank/DDBJ whole genome shotgun (WGS) entry which is preliminary data.</text>
</comment>
<gene>
    <name evidence="4" type="ORF">YASMINEVIRUS_765</name>
</gene>
<organism evidence="4 5">
    <name type="scientific">Yasminevirus sp. GU-2018</name>
    <dbReference type="NCBI Taxonomy" id="2420051"/>
    <lineage>
        <taxon>Viruses</taxon>
        <taxon>Varidnaviria</taxon>
        <taxon>Bamfordvirae</taxon>
        <taxon>Nucleocytoviricota</taxon>
        <taxon>Megaviricetes</taxon>
        <taxon>Imitervirales</taxon>
        <taxon>Mimiviridae</taxon>
        <taxon>Klosneuvirinae</taxon>
        <taxon>Yasminevirus</taxon>
        <taxon>Yasminevirus saudimassiliense</taxon>
    </lineage>
</organism>
<dbReference type="EMBL" id="UPSH01000001">
    <property type="protein sequence ID" value="VBB18302.1"/>
    <property type="molecule type" value="Genomic_DNA"/>
</dbReference>
<dbReference type="Pfam" id="PF01612">
    <property type="entry name" value="DNA_pol_A_exo1"/>
    <property type="match status" value="2"/>
</dbReference>
<dbReference type="PANTHER" id="PTHR13620:SF104">
    <property type="entry name" value="EXONUCLEASE 3'-5' DOMAIN-CONTAINING PROTEIN 2"/>
    <property type="match status" value="1"/>
</dbReference>
<name>A0A5K0U9Y7_9VIRU</name>
<keyword evidence="1" id="KW-0540">Nuclease</keyword>
<dbReference type="GO" id="GO:0008408">
    <property type="term" value="F:3'-5' exonuclease activity"/>
    <property type="evidence" value="ECO:0007669"/>
    <property type="project" value="InterPro"/>
</dbReference>
<dbReference type="InterPro" id="IPR002562">
    <property type="entry name" value="3'-5'_exonuclease_dom"/>
</dbReference>
<proteinExistence type="predicted"/>
<dbReference type="CDD" id="cd06141">
    <property type="entry name" value="WRN_exo"/>
    <property type="match status" value="1"/>
</dbReference>
<dbReference type="GO" id="GO:0003676">
    <property type="term" value="F:nucleic acid binding"/>
    <property type="evidence" value="ECO:0007669"/>
    <property type="project" value="InterPro"/>
</dbReference>
<dbReference type="Gene3D" id="3.30.420.10">
    <property type="entry name" value="Ribonuclease H-like superfamily/Ribonuclease H"/>
    <property type="match status" value="1"/>
</dbReference>
<evidence type="ECO:0000313" key="4">
    <source>
        <dbReference type="EMBL" id="VBB18302.1"/>
    </source>
</evidence>
<evidence type="ECO:0000256" key="2">
    <source>
        <dbReference type="ARBA" id="ARBA00022801"/>
    </source>
</evidence>